<dbReference type="Proteomes" id="UP001156831">
    <property type="component" value="Unassembled WGS sequence"/>
</dbReference>
<keyword evidence="4" id="KW-1185">Reference proteome</keyword>
<comment type="caution">
    <text evidence="3">The sequence shown here is derived from an EMBL/GenBank/DDBJ whole genome shotgun (WGS) entry which is preliminary data.</text>
</comment>
<comment type="similarity">
    <text evidence="1">Belongs to the AHA1 family.</text>
</comment>
<evidence type="ECO:0000313" key="4">
    <source>
        <dbReference type="Proteomes" id="UP001156831"/>
    </source>
</evidence>
<dbReference type="InterPro" id="IPR013538">
    <property type="entry name" value="ASHA1/2-like_C"/>
</dbReference>
<dbReference type="Gene3D" id="3.30.530.20">
    <property type="match status" value="1"/>
</dbReference>
<evidence type="ECO:0000313" key="3">
    <source>
        <dbReference type="EMBL" id="MDH5829079.1"/>
    </source>
</evidence>
<organism evidence="3 4">
    <name type="scientific">Luteimonas rhizosphaericola</name>
    <dbReference type="NCBI Taxonomy" id="3042024"/>
    <lineage>
        <taxon>Bacteria</taxon>
        <taxon>Pseudomonadati</taxon>
        <taxon>Pseudomonadota</taxon>
        <taxon>Gammaproteobacteria</taxon>
        <taxon>Lysobacterales</taxon>
        <taxon>Lysobacteraceae</taxon>
        <taxon>Luteimonas</taxon>
    </lineage>
</organism>
<sequence length="156" mass="17560">MTSRIDSASRLIQGTPQAIYRAFAEPGAMERWLPPDDMTGEMLHFDFREGGSYRMRLTYARSGEGRGKTSEDADEVAVRLTRLEEGRRIEQQVMFESEDPSFAGVMHMIWTFLPRDDGTFVTIRAEDVPEGVRPEDHEAGLISSLENLAGFVEAAE</sequence>
<dbReference type="RefSeq" id="WP_280599043.1">
    <property type="nucleotide sequence ID" value="NZ_JARXRN010000011.1"/>
</dbReference>
<reference evidence="3 4" key="1">
    <citation type="submission" date="2023-04" db="EMBL/GenBank/DDBJ databases">
        <title>Luteimonas sp. M1R5S18.</title>
        <authorList>
            <person name="Sun J.-Q."/>
        </authorList>
    </citation>
    <scope>NUCLEOTIDE SEQUENCE [LARGE SCALE GENOMIC DNA]</scope>
    <source>
        <strain evidence="3 4">M1R5S18</strain>
    </source>
</reference>
<dbReference type="InterPro" id="IPR023393">
    <property type="entry name" value="START-like_dom_sf"/>
</dbReference>
<dbReference type="Pfam" id="PF08327">
    <property type="entry name" value="AHSA1"/>
    <property type="match status" value="1"/>
</dbReference>
<accession>A0ABT6JEL9</accession>
<gene>
    <name evidence="3" type="ORF">QFW80_00880</name>
</gene>
<dbReference type="EMBL" id="JARXRN010000011">
    <property type="protein sequence ID" value="MDH5829079.1"/>
    <property type="molecule type" value="Genomic_DNA"/>
</dbReference>
<protein>
    <submittedName>
        <fullName evidence="3">SRPBCC domain-containing protein</fullName>
    </submittedName>
</protein>
<feature type="domain" description="Activator of Hsp90 ATPase homologue 1/2-like C-terminal" evidence="2">
    <location>
        <begin position="15"/>
        <end position="152"/>
    </location>
</feature>
<name>A0ABT6JEL9_9GAMM</name>
<evidence type="ECO:0000256" key="1">
    <source>
        <dbReference type="ARBA" id="ARBA00006817"/>
    </source>
</evidence>
<dbReference type="SUPFAM" id="SSF55961">
    <property type="entry name" value="Bet v1-like"/>
    <property type="match status" value="1"/>
</dbReference>
<proteinExistence type="inferred from homology"/>
<evidence type="ECO:0000259" key="2">
    <source>
        <dbReference type="Pfam" id="PF08327"/>
    </source>
</evidence>